<dbReference type="RefSeq" id="WP_207972399.1">
    <property type="nucleotide sequence ID" value="NZ_CP071795.1"/>
</dbReference>
<sequence>MNSAIFYGQNALNFSVHQDLKLLTLGDNLGNKAGTINFVARLKYESTDKNLGYFIHGLEYEHAFLSSSFIRYGAFSGYTFIDIFGDYNFQLTPSLGIGNIYREKNNLFSWSASLQAEYFLSDAVRLSFLNQITERTDLKFLYGKVKYRYSFFIGIEIRLFKFKTKD</sequence>
<reference evidence="1 2" key="1">
    <citation type="submission" date="2021-03" db="EMBL/GenBank/DDBJ databases">
        <title>Complete genome of Polaribacter_sp.G4M1.</title>
        <authorList>
            <person name="Jeong S.W."/>
            <person name="Bae J.W."/>
        </authorList>
    </citation>
    <scope>NUCLEOTIDE SEQUENCE [LARGE SCALE GENOMIC DNA]</scope>
    <source>
        <strain evidence="1 2">G4M1</strain>
    </source>
</reference>
<evidence type="ECO:0008006" key="3">
    <source>
        <dbReference type="Google" id="ProtNLM"/>
    </source>
</evidence>
<dbReference type="Proteomes" id="UP000663935">
    <property type="component" value="Chromosome"/>
</dbReference>
<protein>
    <recommendedName>
        <fullName evidence="3">Outer membrane protein beta-barrel domain-containing protein</fullName>
    </recommendedName>
</protein>
<organism evidence="1 2">
    <name type="scientific">Polaribacter batillariae</name>
    <dbReference type="NCBI Taxonomy" id="2808900"/>
    <lineage>
        <taxon>Bacteria</taxon>
        <taxon>Pseudomonadati</taxon>
        <taxon>Bacteroidota</taxon>
        <taxon>Flavobacteriia</taxon>
        <taxon>Flavobacteriales</taxon>
        <taxon>Flavobacteriaceae</taxon>
    </lineage>
</organism>
<evidence type="ECO:0000313" key="1">
    <source>
        <dbReference type="EMBL" id="QTD38264.1"/>
    </source>
</evidence>
<evidence type="ECO:0000313" key="2">
    <source>
        <dbReference type="Proteomes" id="UP000663935"/>
    </source>
</evidence>
<keyword evidence="2" id="KW-1185">Reference proteome</keyword>
<dbReference type="EMBL" id="CP071795">
    <property type="protein sequence ID" value="QTD38264.1"/>
    <property type="molecule type" value="Genomic_DNA"/>
</dbReference>
<gene>
    <name evidence="1" type="ORF">JL193_02890</name>
</gene>
<name>A0ABX7SZQ2_9FLAO</name>
<proteinExistence type="predicted"/>
<accession>A0ABX7SZQ2</accession>